<dbReference type="Gene3D" id="2.60.40.10">
    <property type="entry name" value="Immunoglobulins"/>
    <property type="match status" value="2"/>
</dbReference>
<dbReference type="InterPro" id="IPR052051">
    <property type="entry name" value="TCR_complex_component"/>
</dbReference>
<dbReference type="Pfam" id="PF07686">
    <property type="entry name" value="V-set"/>
    <property type="match status" value="2"/>
</dbReference>
<dbReference type="SUPFAM" id="SSF48726">
    <property type="entry name" value="Immunoglobulin"/>
    <property type="match status" value="2"/>
</dbReference>
<evidence type="ECO:0000256" key="6">
    <source>
        <dbReference type="ARBA" id="ARBA00023157"/>
    </source>
</evidence>
<evidence type="ECO:0000256" key="7">
    <source>
        <dbReference type="ARBA" id="ARBA00023180"/>
    </source>
</evidence>
<feature type="chain" id="PRO_5034343175" evidence="10">
    <location>
        <begin position="16"/>
        <end position="344"/>
    </location>
</feature>
<keyword evidence="9" id="KW-1133">Transmembrane helix</keyword>
<dbReference type="Proteomes" id="UP000694397">
    <property type="component" value="Chromosome 13"/>
</dbReference>
<feature type="domain" description="Ig-like" evidence="11">
    <location>
        <begin position="132"/>
        <end position="225"/>
    </location>
</feature>
<proteinExistence type="predicted"/>
<dbReference type="OrthoDB" id="6370831at2759"/>
<feature type="transmembrane region" description="Helical" evidence="9">
    <location>
        <begin position="252"/>
        <end position="272"/>
    </location>
</feature>
<evidence type="ECO:0000256" key="5">
    <source>
        <dbReference type="ARBA" id="ARBA00023136"/>
    </source>
</evidence>
<dbReference type="PROSITE" id="PS50835">
    <property type="entry name" value="IG_LIKE"/>
    <property type="match status" value="2"/>
</dbReference>
<sequence>MRLSFLLIFSCTTVANDILQPELITAELGHSVTLTCFSRKDEVTYTAWFKQQAVQKPRIMAKAFSYSQTLKVQGEFKNMTRFSFQWRAASFNLTIANIEPSDSAVYYCATMSFNEISFGDGTVLILTDYNRRTVVQQPVSDPVRPGDSVTLQCTVDSETCAGEHSVYWFRHGSGESLPGLIYTHGKRSDECEKSPEAGSPTHSCVYSLPKRNLSRSDAGIYYCAVATCGNILFGNGTKLNIDTGHWNLPPSVVLSLVITLAVSIFANAVFVCTRNNNICGQHAGKSVQESQCEILMREQSSKQCQDVDVVNYVALNLKNSKAKRKKRETTKDTVYSDLKGPDWE</sequence>
<keyword evidence="9" id="KW-0812">Transmembrane</keyword>
<feature type="region of interest" description="Disordered" evidence="8">
    <location>
        <begin position="323"/>
        <end position="344"/>
    </location>
</feature>
<organism evidence="12 13">
    <name type="scientific">Scleropages formosus</name>
    <name type="common">Asian bonytongue</name>
    <name type="synonym">Osteoglossum formosum</name>
    <dbReference type="NCBI Taxonomy" id="113540"/>
    <lineage>
        <taxon>Eukaryota</taxon>
        <taxon>Metazoa</taxon>
        <taxon>Chordata</taxon>
        <taxon>Craniata</taxon>
        <taxon>Vertebrata</taxon>
        <taxon>Euteleostomi</taxon>
        <taxon>Actinopterygii</taxon>
        <taxon>Neopterygii</taxon>
        <taxon>Teleostei</taxon>
        <taxon>Osteoglossocephala</taxon>
        <taxon>Osteoglossomorpha</taxon>
        <taxon>Osteoglossiformes</taxon>
        <taxon>Osteoglossidae</taxon>
        <taxon>Scleropages</taxon>
    </lineage>
</organism>
<dbReference type="Ensembl" id="ENSSFOT00015027851.2">
    <property type="protein sequence ID" value="ENSSFOP00015027541.2"/>
    <property type="gene ID" value="ENSSFOG00015017644.2"/>
</dbReference>
<evidence type="ECO:0000313" key="13">
    <source>
        <dbReference type="Proteomes" id="UP000694397"/>
    </source>
</evidence>
<dbReference type="AlphaFoldDB" id="A0A8C9SA33"/>
<dbReference type="SMART" id="SM00409">
    <property type="entry name" value="IG"/>
    <property type="match status" value="2"/>
</dbReference>
<accession>A0A8C9SA33</accession>
<keyword evidence="13" id="KW-1185">Reference proteome</keyword>
<evidence type="ECO:0000256" key="1">
    <source>
        <dbReference type="ARBA" id="ARBA00004236"/>
    </source>
</evidence>
<evidence type="ECO:0000256" key="8">
    <source>
        <dbReference type="SAM" id="MobiDB-lite"/>
    </source>
</evidence>
<dbReference type="PANTHER" id="PTHR19433:SF133">
    <property type="entry name" value="IMMUNE-TYPE RECEPTOR 5 PRECURSOR-RELATED"/>
    <property type="match status" value="1"/>
</dbReference>
<gene>
    <name evidence="12" type="primary">LOC108929669</name>
</gene>
<name>A0A8C9SA33_SCLFO</name>
<dbReference type="PANTHER" id="PTHR19433">
    <property type="entry name" value="T-CELL RECEPTOR ALPHA CHAIN V REGION-RELATED"/>
    <property type="match status" value="1"/>
</dbReference>
<dbReference type="InterPro" id="IPR007110">
    <property type="entry name" value="Ig-like_dom"/>
</dbReference>
<dbReference type="InterPro" id="IPR036179">
    <property type="entry name" value="Ig-like_dom_sf"/>
</dbReference>
<dbReference type="KEGG" id="sfm:108929669"/>
<evidence type="ECO:0000256" key="9">
    <source>
        <dbReference type="SAM" id="Phobius"/>
    </source>
</evidence>
<keyword evidence="5 9" id="KW-0472">Membrane</keyword>
<dbReference type="GO" id="GO:0005886">
    <property type="term" value="C:plasma membrane"/>
    <property type="evidence" value="ECO:0007669"/>
    <property type="project" value="UniProtKB-SubCell"/>
</dbReference>
<dbReference type="CDD" id="cd00099">
    <property type="entry name" value="IgV"/>
    <property type="match status" value="1"/>
</dbReference>
<reference evidence="12 13" key="1">
    <citation type="submission" date="2019-04" db="EMBL/GenBank/DDBJ databases">
        <authorList>
            <consortium name="Wellcome Sanger Institute Data Sharing"/>
        </authorList>
    </citation>
    <scope>NUCLEOTIDE SEQUENCE [LARGE SCALE GENOMIC DNA]</scope>
</reference>
<evidence type="ECO:0000256" key="10">
    <source>
        <dbReference type="SAM" id="SignalP"/>
    </source>
</evidence>
<evidence type="ECO:0000259" key="11">
    <source>
        <dbReference type="PROSITE" id="PS50835"/>
    </source>
</evidence>
<dbReference type="InterPro" id="IPR013783">
    <property type="entry name" value="Ig-like_fold"/>
</dbReference>
<dbReference type="GeneTree" id="ENSGT01030000234530"/>
<protein>
    <submittedName>
        <fullName evidence="12">Uncharacterized LOC108929669</fullName>
    </submittedName>
</protein>
<evidence type="ECO:0000256" key="4">
    <source>
        <dbReference type="ARBA" id="ARBA00022859"/>
    </source>
</evidence>
<keyword evidence="3 10" id="KW-0732">Signal</keyword>
<feature type="signal peptide" evidence="10">
    <location>
        <begin position="1"/>
        <end position="15"/>
    </location>
</feature>
<feature type="domain" description="Ig-like" evidence="11">
    <location>
        <begin position="29"/>
        <end position="108"/>
    </location>
</feature>
<reference evidence="12" key="2">
    <citation type="submission" date="2025-08" db="UniProtKB">
        <authorList>
            <consortium name="Ensembl"/>
        </authorList>
    </citation>
    <scope>IDENTIFICATION</scope>
</reference>
<keyword evidence="2" id="KW-1003">Cell membrane</keyword>
<keyword evidence="4" id="KW-0391">Immunity</keyword>
<dbReference type="RefSeq" id="XP_018599876.2">
    <property type="nucleotide sequence ID" value="XM_018744360.2"/>
</dbReference>
<keyword evidence="7" id="KW-0325">Glycoprotein</keyword>
<comment type="subcellular location">
    <subcellularLocation>
        <location evidence="1">Cell membrane</location>
    </subcellularLocation>
</comment>
<evidence type="ECO:0000313" key="12">
    <source>
        <dbReference type="Ensembl" id="ENSSFOP00015027541.2"/>
    </source>
</evidence>
<dbReference type="GO" id="GO:0002376">
    <property type="term" value="P:immune system process"/>
    <property type="evidence" value="ECO:0007669"/>
    <property type="project" value="UniProtKB-KW"/>
</dbReference>
<dbReference type="InterPro" id="IPR013106">
    <property type="entry name" value="Ig_V-set"/>
</dbReference>
<dbReference type="SMART" id="SM00406">
    <property type="entry name" value="IGv"/>
    <property type="match status" value="2"/>
</dbReference>
<dbReference type="GO" id="GO:0009617">
    <property type="term" value="P:response to bacterium"/>
    <property type="evidence" value="ECO:0007669"/>
    <property type="project" value="TreeGrafter"/>
</dbReference>
<evidence type="ECO:0000256" key="2">
    <source>
        <dbReference type="ARBA" id="ARBA00022475"/>
    </source>
</evidence>
<evidence type="ECO:0000256" key="3">
    <source>
        <dbReference type="ARBA" id="ARBA00022729"/>
    </source>
</evidence>
<dbReference type="GeneID" id="108929669"/>
<reference evidence="12" key="3">
    <citation type="submission" date="2025-09" db="UniProtKB">
        <authorList>
            <consortium name="Ensembl"/>
        </authorList>
    </citation>
    <scope>IDENTIFICATION</scope>
</reference>
<keyword evidence="6" id="KW-1015">Disulfide bond</keyword>
<dbReference type="InterPro" id="IPR003599">
    <property type="entry name" value="Ig_sub"/>
</dbReference>